<dbReference type="PROSITE" id="PS51257">
    <property type="entry name" value="PROKAR_LIPOPROTEIN"/>
    <property type="match status" value="1"/>
</dbReference>
<dbReference type="Proteomes" id="UP001597010">
    <property type="component" value="Unassembled WGS sequence"/>
</dbReference>
<name>A0ABW3AUL3_9SPHI</name>
<evidence type="ECO:0000313" key="2">
    <source>
        <dbReference type="Proteomes" id="UP001597010"/>
    </source>
</evidence>
<dbReference type="InterPro" id="IPR038678">
    <property type="entry name" value="Spondin_N_sf"/>
</dbReference>
<reference evidence="2" key="1">
    <citation type="journal article" date="2019" name="Int. J. Syst. Evol. Microbiol.">
        <title>The Global Catalogue of Microorganisms (GCM) 10K type strain sequencing project: providing services to taxonomists for standard genome sequencing and annotation.</title>
        <authorList>
            <consortium name="The Broad Institute Genomics Platform"/>
            <consortium name="The Broad Institute Genome Sequencing Center for Infectious Disease"/>
            <person name="Wu L."/>
            <person name="Ma J."/>
        </authorList>
    </citation>
    <scope>NUCLEOTIDE SEQUENCE [LARGE SCALE GENOMIC DNA]</scope>
    <source>
        <strain evidence="2">CCUG 61484</strain>
    </source>
</reference>
<organism evidence="1 2">
    <name type="scientific">Mucilaginibacter litoreus</name>
    <dbReference type="NCBI Taxonomy" id="1048221"/>
    <lineage>
        <taxon>Bacteria</taxon>
        <taxon>Pseudomonadati</taxon>
        <taxon>Bacteroidota</taxon>
        <taxon>Sphingobacteriia</taxon>
        <taxon>Sphingobacteriales</taxon>
        <taxon>Sphingobacteriaceae</taxon>
        <taxon>Mucilaginibacter</taxon>
    </lineage>
</organism>
<evidence type="ECO:0000313" key="1">
    <source>
        <dbReference type="EMBL" id="MFD0794525.1"/>
    </source>
</evidence>
<gene>
    <name evidence="1" type="ORF">ACFQZX_12940</name>
</gene>
<dbReference type="NCBIfam" id="NF038123">
    <property type="entry name" value="NF038123_dom"/>
    <property type="match status" value="2"/>
</dbReference>
<dbReference type="RefSeq" id="WP_377115952.1">
    <property type="nucleotide sequence ID" value="NZ_JBHTHZ010000012.1"/>
</dbReference>
<accession>A0ABW3AUL3</accession>
<comment type="caution">
    <text evidence="1">The sequence shown here is derived from an EMBL/GenBank/DDBJ whole genome shotgun (WGS) entry which is preliminary data.</text>
</comment>
<keyword evidence="2" id="KW-1185">Reference proteome</keyword>
<dbReference type="InterPro" id="IPR009465">
    <property type="entry name" value="Spondin_N"/>
</dbReference>
<protein>
    <submittedName>
        <fullName evidence="1">Spondin domain-containing protein</fullName>
    </submittedName>
</protein>
<proteinExistence type="predicted"/>
<dbReference type="EMBL" id="JBHTHZ010000012">
    <property type="protein sequence ID" value="MFD0794525.1"/>
    <property type="molecule type" value="Genomic_DNA"/>
</dbReference>
<dbReference type="Gene3D" id="2.60.40.2130">
    <property type="entry name" value="F-spondin domain"/>
    <property type="match status" value="2"/>
</dbReference>
<sequence length="435" mass="45400">MNFIQKINTRLLVAILPLIITACKKDNQGQSGVLTQQSTITVENVLKSQPLVESGTFQGSGSPALILPGQSTSIQFSAAKGEAISFATMYGWSNDLFFAPANPGIQVYDSSGNPIEGDVSSQIKLWDNGTRINQKPGANVTHPGAVDVKNITEVNGTDAQGNSYLAASKLVKATLKYNGNSVFTLTLQNTSGGTANETPLSPGVWAVSYIVGGNLQSPNPLYTAGQPTANGLTNIAEAGDNAPLSGYIKGITGIFTPLSPVLVVIYNGIENPIYKTSEADRGQGLTPLAQKGNADTLAAYLKGKPGIKAVYVLPAPNTKILLPVIGNQPGGVVSQQLSISQGDRIAIATMYGFSNDWFFATTGDGVDATQKGDISGSIQLYDDGSAINQFPGAGITQFNLAGTPLKESQPITAVPNPNAFTTLPSVPNIIKVTLK</sequence>